<evidence type="ECO:0000313" key="12">
    <source>
        <dbReference type="Proteomes" id="UP000218151"/>
    </source>
</evidence>
<evidence type="ECO:0000259" key="8">
    <source>
        <dbReference type="Pfam" id="PF01926"/>
    </source>
</evidence>
<comment type="subunit">
    <text evidence="7">Homodimer. Heterotetramer of two MnmE and two MnmG subunits.</text>
</comment>
<comment type="similarity">
    <text evidence="1 7">Belongs to the TRAFAC class TrmE-Era-EngA-EngB-Septin-like GTPase superfamily. TrmE GTPase family.</text>
</comment>
<feature type="binding site" evidence="7">
    <location>
        <position position="226"/>
    </location>
    <ligand>
        <name>Mg(2+)</name>
        <dbReference type="ChEBI" id="CHEBI:18420"/>
    </ligand>
</feature>
<dbReference type="Pfam" id="PF01926">
    <property type="entry name" value="MMR_HSR1"/>
    <property type="match status" value="1"/>
</dbReference>
<feature type="binding site" evidence="7">
    <location>
        <position position="241"/>
    </location>
    <ligand>
        <name>K(+)</name>
        <dbReference type="ChEBI" id="CHEBI:29103"/>
    </ligand>
</feature>
<dbReference type="GO" id="GO:0005737">
    <property type="term" value="C:cytoplasm"/>
    <property type="evidence" value="ECO:0007669"/>
    <property type="project" value="UniProtKB-SubCell"/>
</dbReference>
<keyword evidence="5 7" id="KW-0630">Potassium</keyword>
<dbReference type="SUPFAM" id="SSF52540">
    <property type="entry name" value="P-loop containing nucleoside triphosphate hydrolases"/>
    <property type="match status" value="1"/>
</dbReference>
<dbReference type="Pfam" id="PF12631">
    <property type="entry name" value="MnmE_helical"/>
    <property type="match status" value="1"/>
</dbReference>
<evidence type="ECO:0000259" key="9">
    <source>
        <dbReference type="Pfam" id="PF10396"/>
    </source>
</evidence>
<dbReference type="SUPFAM" id="SSF103025">
    <property type="entry name" value="Folate-binding domain"/>
    <property type="match status" value="1"/>
</dbReference>
<dbReference type="GO" id="GO:0046872">
    <property type="term" value="F:metal ion binding"/>
    <property type="evidence" value="ECO:0007669"/>
    <property type="project" value="UniProtKB-KW"/>
</dbReference>
<proteinExistence type="inferred from homology"/>
<comment type="caution">
    <text evidence="11">The sequence shown here is derived from an EMBL/GenBank/DDBJ whole genome shotgun (WGS) entry which is preliminary data.</text>
</comment>
<keyword evidence="4 7" id="KW-0378">Hydrolase</keyword>
<comment type="cofactor">
    <cofactor evidence="7">
        <name>K(+)</name>
        <dbReference type="ChEBI" id="CHEBI:29103"/>
    </cofactor>
    <text evidence="7">Binds 1 potassium ion per subunit.</text>
</comment>
<feature type="binding site" evidence="7">
    <location>
        <position position="421"/>
    </location>
    <ligand>
        <name>(6S)-5-formyl-5,6,7,8-tetrahydrofolate</name>
        <dbReference type="ChEBI" id="CHEBI:57457"/>
    </ligand>
</feature>
<keyword evidence="12" id="KW-1185">Reference proteome</keyword>
<comment type="caution">
    <text evidence="7">Lacks conserved residue(s) required for the propagation of feature annotation.</text>
</comment>
<dbReference type="InterPro" id="IPR027417">
    <property type="entry name" value="P-loop_NTPase"/>
</dbReference>
<name>A0A2A2SE76_9SPHN</name>
<dbReference type="PANTHER" id="PTHR42714">
    <property type="entry name" value="TRNA MODIFICATION GTPASE GTPBP3"/>
    <property type="match status" value="1"/>
</dbReference>
<dbReference type="PANTHER" id="PTHR42714:SF2">
    <property type="entry name" value="TRNA MODIFICATION GTPASE GTPBP3, MITOCHONDRIAL"/>
    <property type="match status" value="1"/>
</dbReference>
<dbReference type="GO" id="GO:0003924">
    <property type="term" value="F:GTPase activity"/>
    <property type="evidence" value="ECO:0007669"/>
    <property type="project" value="UniProtKB-UniRule"/>
</dbReference>
<dbReference type="InterPro" id="IPR027266">
    <property type="entry name" value="TrmE/GcvT-like"/>
</dbReference>
<dbReference type="NCBIfam" id="TIGR00231">
    <property type="entry name" value="small_GTP"/>
    <property type="match status" value="1"/>
</dbReference>
<feature type="binding site" evidence="7">
    <location>
        <position position="117"/>
    </location>
    <ligand>
        <name>(6S)-5-formyl-5,6,7,8-tetrahydrofolate</name>
        <dbReference type="ChEBI" id="CHEBI:57457"/>
    </ligand>
</feature>
<feature type="binding site" evidence="7">
    <location>
        <position position="21"/>
    </location>
    <ligand>
        <name>(6S)-5-formyl-5,6,7,8-tetrahydrofolate</name>
        <dbReference type="ChEBI" id="CHEBI:57457"/>
    </ligand>
</feature>
<keyword evidence="7" id="KW-0460">Magnesium</keyword>
<dbReference type="OrthoDB" id="9805918at2"/>
<keyword evidence="7" id="KW-0479">Metal-binding</keyword>
<feature type="binding site" evidence="7">
    <location>
        <position position="222"/>
    </location>
    <ligand>
        <name>K(+)</name>
        <dbReference type="ChEBI" id="CHEBI:29103"/>
    </ligand>
</feature>
<evidence type="ECO:0000256" key="3">
    <source>
        <dbReference type="ARBA" id="ARBA00022741"/>
    </source>
</evidence>
<evidence type="ECO:0000256" key="4">
    <source>
        <dbReference type="ARBA" id="ARBA00022801"/>
    </source>
</evidence>
<dbReference type="NCBIfam" id="NF003661">
    <property type="entry name" value="PRK05291.1-3"/>
    <property type="match status" value="1"/>
</dbReference>
<feature type="binding site" evidence="7">
    <location>
        <begin position="222"/>
        <end position="227"/>
    </location>
    <ligand>
        <name>GTP</name>
        <dbReference type="ChEBI" id="CHEBI:37565"/>
    </ligand>
</feature>
<dbReference type="InterPro" id="IPR005225">
    <property type="entry name" value="Small_GTP-bd"/>
</dbReference>
<dbReference type="EMBL" id="NSLI01000003">
    <property type="protein sequence ID" value="PAX07490.1"/>
    <property type="molecule type" value="Genomic_DNA"/>
</dbReference>
<dbReference type="SUPFAM" id="SSF116878">
    <property type="entry name" value="TrmE connector domain"/>
    <property type="match status" value="1"/>
</dbReference>
<dbReference type="Pfam" id="PF10396">
    <property type="entry name" value="TrmE_N"/>
    <property type="match status" value="1"/>
</dbReference>
<dbReference type="InterPro" id="IPR006073">
    <property type="entry name" value="GTP-bd"/>
</dbReference>
<dbReference type="GO" id="GO:0005525">
    <property type="term" value="F:GTP binding"/>
    <property type="evidence" value="ECO:0007669"/>
    <property type="project" value="UniProtKB-UniRule"/>
</dbReference>
<accession>A0A2A2SE76</accession>
<dbReference type="EC" id="3.6.-.-" evidence="7"/>
<dbReference type="Gene3D" id="3.30.1360.120">
    <property type="entry name" value="Probable tRNA modification gtpase trme, domain 1"/>
    <property type="match status" value="1"/>
</dbReference>
<feature type="binding site" evidence="7">
    <location>
        <position position="246"/>
    </location>
    <ligand>
        <name>K(+)</name>
        <dbReference type="ChEBI" id="CHEBI:29103"/>
    </ligand>
</feature>
<organism evidence="11 12">
    <name type="scientific">Sphingomonas lenta</name>
    <dbReference type="NCBI Taxonomy" id="1141887"/>
    <lineage>
        <taxon>Bacteria</taxon>
        <taxon>Pseudomonadati</taxon>
        <taxon>Pseudomonadota</taxon>
        <taxon>Alphaproteobacteria</taxon>
        <taxon>Sphingomonadales</taxon>
        <taxon>Sphingomonadaceae</taxon>
        <taxon>Sphingomonas</taxon>
    </lineage>
</organism>
<evidence type="ECO:0000259" key="10">
    <source>
        <dbReference type="Pfam" id="PF12631"/>
    </source>
</evidence>
<feature type="binding site" evidence="7">
    <location>
        <position position="243"/>
    </location>
    <ligand>
        <name>K(+)</name>
        <dbReference type="ChEBI" id="CHEBI:29103"/>
    </ligand>
</feature>
<evidence type="ECO:0000256" key="2">
    <source>
        <dbReference type="ARBA" id="ARBA00022694"/>
    </source>
</evidence>
<keyword evidence="7" id="KW-0963">Cytoplasm</keyword>
<dbReference type="InterPro" id="IPR027368">
    <property type="entry name" value="MnmE_dom2"/>
</dbReference>
<comment type="function">
    <text evidence="7">Exhibits a very high intrinsic GTPase hydrolysis rate. Involved in the addition of a carboxymethylaminomethyl (cmnm) group at the wobble position (U34) of certain tRNAs, forming tRNA-cmnm(5)s(2)U34.</text>
</comment>
<feature type="binding site" evidence="7">
    <location>
        <position position="78"/>
    </location>
    <ligand>
        <name>(6S)-5-formyl-5,6,7,8-tetrahydrofolate</name>
        <dbReference type="ChEBI" id="CHEBI:57457"/>
    </ligand>
</feature>
<evidence type="ECO:0000256" key="5">
    <source>
        <dbReference type="ARBA" id="ARBA00022958"/>
    </source>
</evidence>
<sequence length="421" mass="44594">MTDTIFALSSGRPPAAIGVVRVSGPRALEAARALAGNLPEPRRAGLKALRDREDRVLDRGLVLAFPGPDSATGEDLVELHLHGGRAVVAAVEAALEEQGLRRAEPGEFTRRALANGRIDLAQAEGLADLLAAETEAQRVAAVGAAEGLVSRMVRGWSDRLLGLSAQVEAVLDFSDEDDVAVDLGSVRDGVGALRGEMAAVLDQPPVERLRDGVRVALAGPPNAGKSTLLNLLVQREAAIVSPIAGTTRDVIEAPVVYEGAAYLLFDTAGLVDATADRIEAIGVERARVVQQVADIVLWLGDEAPTRDALWVWARADEPERAGVPERVDVVTSRHRPDTIAQLWRVIAERAKVLRPAPDRPALNARARGHVADAVAALEGSADPLILAEELRAARVTLARVTGEDATKAMLDALFGRFCIGK</sequence>
<dbReference type="FunFam" id="3.30.1360.120:FF:000007">
    <property type="entry name" value="tRNA modification GTPase GTPBP3, mitochondrial"/>
    <property type="match status" value="1"/>
</dbReference>
<keyword evidence="2 7" id="KW-0819">tRNA processing</keyword>
<dbReference type="InterPro" id="IPR031168">
    <property type="entry name" value="G_TrmE"/>
</dbReference>
<reference evidence="12" key="1">
    <citation type="submission" date="2017-09" db="EMBL/GenBank/DDBJ databases">
        <authorList>
            <person name="Feng G."/>
            <person name="Zhu H."/>
        </authorList>
    </citation>
    <scope>NUCLEOTIDE SEQUENCE [LARGE SCALE GENOMIC DNA]</scope>
    <source>
        <strain evidence="12">1PNM-20</strain>
    </source>
</reference>
<keyword evidence="6 7" id="KW-0342">GTP-binding</keyword>
<dbReference type="HAMAP" id="MF_00379">
    <property type="entry name" value="GTPase_MnmE"/>
    <property type="match status" value="1"/>
</dbReference>
<dbReference type="InterPro" id="IPR025867">
    <property type="entry name" value="MnmE_helical"/>
</dbReference>
<dbReference type="GO" id="GO:0002098">
    <property type="term" value="P:tRNA wobble uridine modification"/>
    <property type="evidence" value="ECO:0007669"/>
    <property type="project" value="TreeGrafter"/>
</dbReference>
<dbReference type="GO" id="GO:0030488">
    <property type="term" value="P:tRNA methylation"/>
    <property type="evidence" value="ECO:0007669"/>
    <property type="project" value="TreeGrafter"/>
</dbReference>
<keyword evidence="3 7" id="KW-0547">Nucleotide-binding</keyword>
<dbReference type="CDD" id="cd14858">
    <property type="entry name" value="TrmE_N"/>
    <property type="match status" value="1"/>
</dbReference>
<evidence type="ECO:0000256" key="1">
    <source>
        <dbReference type="ARBA" id="ARBA00011043"/>
    </source>
</evidence>
<feature type="binding site" evidence="7">
    <location>
        <position position="247"/>
    </location>
    <ligand>
        <name>Mg(2+)</name>
        <dbReference type="ChEBI" id="CHEBI:18420"/>
    </ligand>
</feature>
<protein>
    <recommendedName>
        <fullName evidence="7">tRNA modification GTPase MnmE</fullName>
        <ecNumber evidence="7">3.6.-.-</ecNumber>
    </recommendedName>
</protein>
<dbReference type="CDD" id="cd04164">
    <property type="entry name" value="trmE"/>
    <property type="match status" value="1"/>
</dbReference>
<dbReference type="InterPro" id="IPR004520">
    <property type="entry name" value="GTPase_MnmE"/>
</dbReference>
<feature type="domain" description="MnmE helical" evidence="10">
    <location>
        <begin position="120"/>
        <end position="418"/>
    </location>
</feature>
<dbReference type="Proteomes" id="UP000218151">
    <property type="component" value="Unassembled WGS sequence"/>
</dbReference>
<dbReference type="RefSeq" id="WP_095997733.1">
    <property type="nucleotide sequence ID" value="NZ_NSLI01000003.1"/>
</dbReference>
<feature type="domain" description="GTP-binding protein TrmE N-terminal" evidence="9">
    <location>
        <begin position="4"/>
        <end position="117"/>
    </location>
</feature>
<comment type="subcellular location">
    <subcellularLocation>
        <location evidence="7">Cytoplasm</location>
    </subcellularLocation>
</comment>
<evidence type="ECO:0000256" key="6">
    <source>
        <dbReference type="ARBA" id="ARBA00023134"/>
    </source>
</evidence>
<gene>
    <name evidence="7" type="primary">mnmE</name>
    <name evidence="7" type="synonym">trmE</name>
    <name evidence="11" type="ORF">CKY28_07445</name>
</gene>
<feature type="domain" description="G" evidence="8">
    <location>
        <begin position="214"/>
        <end position="302"/>
    </location>
</feature>
<dbReference type="AlphaFoldDB" id="A0A2A2SE76"/>
<evidence type="ECO:0000313" key="11">
    <source>
        <dbReference type="EMBL" id="PAX07490.1"/>
    </source>
</evidence>
<dbReference type="Gene3D" id="1.20.120.430">
    <property type="entry name" value="tRNA modification GTPase MnmE domain 2"/>
    <property type="match status" value="1"/>
</dbReference>
<feature type="binding site" evidence="7">
    <location>
        <begin position="241"/>
        <end position="247"/>
    </location>
    <ligand>
        <name>GTP</name>
        <dbReference type="ChEBI" id="CHEBI:37565"/>
    </ligand>
</feature>
<feature type="binding site" evidence="7">
    <location>
        <begin position="266"/>
        <end position="269"/>
    </location>
    <ligand>
        <name>GTP</name>
        <dbReference type="ChEBI" id="CHEBI:37565"/>
    </ligand>
</feature>
<dbReference type="InterPro" id="IPR018948">
    <property type="entry name" value="GTP-bd_TrmE_N"/>
</dbReference>
<evidence type="ECO:0000256" key="7">
    <source>
        <dbReference type="HAMAP-Rule" id="MF_00379"/>
    </source>
</evidence>
<dbReference type="Gene3D" id="3.40.50.300">
    <property type="entry name" value="P-loop containing nucleotide triphosphate hydrolases"/>
    <property type="match status" value="1"/>
</dbReference>